<dbReference type="SUPFAM" id="SSF48403">
    <property type="entry name" value="Ankyrin repeat"/>
    <property type="match status" value="3"/>
</dbReference>
<dbReference type="Proteomes" id="UP000243498">
    <property type="component" value="Unassembled WGS sequence"/>
</dbReference>
<feature type="repeat" description="ANK" evidence="3">
    <location>
        <begin position="637"/>
        <end position="669"/>
    </location>
</feature>
<gene>
    <name evidence="5" type="ORF">NOR_08135</name>
</gene>
<feature type="region of interest" description="Disordered" evidence="4">
    <location>
        <begin position="1"/>
        <end position="28"/>
    </location>
</feature>
<feature type="repeat" description="ANK" evidence="3">
    <location>
        <begin position="535"/>
        <end position="557"/>
    </location>
</feature>
<evidence type="ECO:0000256" key="4">
    <source>
        <dbReference type="SAM" id="MobiDB-lite"/>
    </source>
</evidence>
<feature type="repeat" description="ANK" evidence="3">
    <location>
        <begin position="604"/>
        <end position="636"/>
    </location>
</feature>
<accession>A0A166WSC5</accession>
<keyword evidence="2 3" id="KW-0040">ANK repeat</keyword>
<evidence type="ECO:0000256" key="3">
    <source>
        <dbReference type="PROSITE-ProRule" id="PRU00023"/>
    </source>
</evidence>
<dbReference type="PROSITE" id="PS50297">
    <property type="entry name" value="ANK_REP_REGION"/>
    <property type="match status" value="6"/>
</dbReference>
<dbReference type="STRING" id="1081105.A0A166WSC5"/>
<dbReference type="InterPro" id="IPR036770">
    <property type="entry name" value="Ankyrin_rpt-contain_sf"/>
</dbReference>
<dbReference type="PRINTS" id="PR01415">
    <property type="entry name" value="ANKYRIN"/>
</dbReference>
<evidence type="ECO:0000313" key="6">
    <source>
        <dbReference type="Proteomes" id="UP000243498"/>
    </source>
</evidence>
<keyword evidence="6" id="KW-1185">Reference proteome</keyword>
<dbReference type="InterPro" id="IPR002110">
    <property type="entry name" value="Ankyrin_rpt"/>
</dbReference>
<dbReference type="AlphaFoldDB" id="A0A166WSC5"/>
<organism evidence="5 6">
    <name type="scientific">Metarhizium rileyi (strain RCEF 4871)</name>
    <name type="common">Nomuraea rileyi</name>
    <dbReference type="NCBI Taxonomy" id="1649241"/>
    <lineage>
        <taxon>Eukaryota</taxon>
        <taxon>Fungi</taxon>
        <taxon>Dikarya</taxon>
        <taxon>Ascomycota</taxon>
        <taxon>Pezizomycotina</taxon>
        <taxon>Sordariomycetes</taxon>
        <taxon>Hypocreomycetidae</taxon>
        <taxon>Hypocreales</taxon>
        <taxon>Clavicipitaceae</taxon>
        <taxon>Metarhizium</taxon>
    </lineage>
</organism>
<keyword evidence="1" id="KW-0677">Repeat</keyword>
<dbReference type="PROSITE" id="PS50088">
    <property type="entry name" value="ANK_REPEAT"/>
    <property type="match status" value="7"/>
</dbReference>
<dbReference type="Gene3D" id="1.25.40.20">
    <property type="entry name" value="Ankyrin repeat-containing domain"/>
    <property type="match status" value="4"/>
</dbReference>
<feature type="repeat" description="ANK" evidence="3">
    <location>
        <begin position="670"/>
        <end position="702"/>
    </location>
</feature>
<feature type="region of interest" description="Disordered" evidence="4">
    <location>
        <begin position="87"/>
        <end position="109"/>
    </location>
</feature>
<feature type="compositionally biased region" description="Basic and acidic residues" evidence="4">
    <location>
        <begin position="94"/>
        <end position="109"/>
    </location>
</feature>
<dbReference type="PANTHER" id="PTHR24171">
    <property type="entry name" value="ANKYRIN REPEAT DOMAIN-CONTAINING PROTEIN 39-RELATED"/>
    <property type="match status" value="1"/>
</dbReference>
<dbReference type="EMBL" id="AZHC01000045">
    <property type="protein sequence ID" value="OAA35043.1"/>
    <property type="molecule type" value="Genomic_DNA"/>
</dbReference>
<feature type="repeat" description="ANK" evidence="3">
    <location>
        <begin position="571"/>
        <end position="603"/>
    </location>
</feature>
<proteinExistence type="predicted"/>
<reference evidence="5 6" key="1">
    <citation type="journal article" date="2016" name="Genome Biol. Evol.">
        <title>Divergent and convergent evolution of fungal pathogenicity.</title>
        <authorList>
            <person name="Shang Y."/>
            <person name="Xiao G."/>
            <person name="Zheng P."/>
            <person name="Cen K."/>
            <person name="Zhan S."/>
            <person name="Wang C."/>
        </authorList>
    </citation>
    <scope>NUCLEOTIDE SEQUENCE [LARGE SCALE GENOMIC DNA]</scope>
    <source>
        <strain evidence="5 6">RCEF 4871</strain>
    </source>
</reference>
<dbReference type="PANTHER" id="PTHR24171:SF9">
    <property type="entry name" value="ANKYRIN REPEAT DOMAIN-CONTAINING PROTEIN 39"/>
    <property type="match status" value="1"/>
</dbReference>
<name>A0A166WSC5_METRR</name>
<dbReference type="Pfam" id="PF00023">
    <property type="entry name" value="Ank"/>
    <property type="match status" value="1"/>
</dbReference>
<dbReference type="OrthoDB" id="20872at2759"/>
<evidence type="ECO:0000256" key="2">
    <source>
        <dbReference type="ARBA" id="ARBA00023043"/>
    </source>
</evidence>
<evidence type="ECO:0000313" key="5">
    <source>
        <dbReference type="EMBL" id="OAA35043.1"/>
    </source>
</evidence>
<dbReference type="SMART" id="SM00248">
    <property type="entry name" value="ANK"/>
    <property type="match status" value="20"/>
</dbReference>
<dbReference type="Pfam" id="PF12796">
    <property type="entry name" value="Ank_2"/>
    <property type="match status" value="6"/>
</dbReference>
<feature type="repeat" description="ANK" evidence="3">
    <location>
        <begin position="427"/>
        <end position="459"/>
    </location>
</feature>
<comment type="caution">
    <text evidence="5">The sequence shown here is derived from an EMBL/GenBank/DDBJ whole genome shotgun (WGS) entry which is preliminary data.</text>
</comment>
<protein>
    <submittedName>
        <fullName evidence="5">Ankyrin repeat-containing domain protein</fullName>
    </submittedName>
</protein>
<feature type="repeat" description="ANK" evidence="3">
    <location>
        <begin position="499"/>
        <end position="521"/>
    </location>
</feature>
<sequence length="1152" mass="129773">MESLTDRPWKPKRTAFSNNIPGHSPSKRLKKYECRTQAMDLMTRLFGLPPELQNAISLCLDIYGLRNLMMMEDQYWRFVRERARDKTEARRRKEIGGKEEDHDKEKTCHRAEASNSHSFLGMSFVPENLDLWDDQTPIIELLAANGDLEALDAVLSRTTVANNSIRLKTPSTFWPDRSEYISPIGYAFRNGDEGLIKVLLKHCDNSFGEDKTFQRDNPLKIAIARSMKDTVKELLKREDKKASTLDIDQLRALNQACQRGDMAMVELILPLPRVEASHDLRPDVIRSMLRMTTKHHLLELSKHLIQMLLTLESRGECCFWDKLLLYAVEEGSTVLVELLQSRADEYERLCQPNRVGRTVLSYAAERGSFMVVQLLLSNPGIHKQLHQRDEVGRTPLSYAVRGKSAALVELLLSKPGVHEQLHQRDIAGRTPLSHAAQHGLVETIELLLKTPSKHNQVDLTDDRRRTPLLYAAERGSVEAMQALLSVPNSSIQRCKADNQRQTPLLLAAKTGSVELVQLLLKWPEVRQQVAQADSSDRTPLLLAVRSGSVELVELLLKWPEVRQQVNSSDERRETPLLVAAEQGSVKLAERLLELGADVTAEDSCGQTPLMLAVINKSIGLVERLIEHGADVTTEDHCGQTPLMLAVTNNSIGLVERLIEHGADVTTEDRRGQTPLMRAVLGNSVELVERLLEHGADATLPVQGGDGDGTPLVLAAYNGHVPMLRLLLSQPGMIRGGMALHKAVLRGHEPAVRVLLEHTTKDMLNHVAEYYMHFDHPRYSMHTALTLAAKLHRPEILELLLARPDLDMKIHQEDESCRPPLFHALLHDKPENARLLVSRTHSSLLGRQYPFRQLHPFGYNCDASLLCCAVYHGYAQVVSQLLSRPDVNVNDKDSEGLSPLQHAIRAKRPQLVKLLLTRPDLEKTLDTDPNSTEWLDVLNCNDLYIMQLLLARRDRPVESHGLRPGAHITLPLISRVVETAERNCEAKVDQAHLAHDCHKLTIKAMLNHEYLEPLRVVEGLFCALRQRVCIAQMLLDHLAHLDARPCREPRPRAVDKLLSLRRAQTQEIRSHNREILRSQSTCILQAAQVELLLASENLLNNVVVDLSQHTEPLLHVLFGNRVNQLLGWFLEWEMSQEVAPSPGATQPDGSSRG</sequence>
<evidence type="ECO:0000256" key="1">
    <source>
        <dbReference type="ARBA" id="ARBA00022737"/>
    </source>
</evidence>